<dbReference type="GeneID" id="113402507"/>
<dbReference type="InterPro" id="IPR036728">
    <property type="entry name" value="PBP_GOBP_sf"/>
</dbReference>
<keyword evidence="3" id="KW-0964">Secreted</keyword>
<proteinExistence type="inferred from homology"/>
<dbReference type="Gene3D" id="1.10.238.270">
    <property type="match status" value="1"/>
</dbReference>
<dbReference type="OrthoDB" id="7151184at2759"/>
<name>A0A8B8IS74_VANTA</name>
<evidence type="ECO:0000256" key="1">
    <source>
        <dbReference type="ARBA" id="ARBA00004613"/>
    </source>
</evidence>
<evidence type="ECO:0000313" key="6">
    <source>
        <dbReference type="RefSeq" id="XP_026498571.2"/>
    </source>
</evidence>
<evidence type="ECO:0000256" key="4">
    <source>
        <dbReference type="SAM" id="SignalP"/>
    </source>
</evidence>
<organism evidence="5 6">
    <name type="scientific">Vanessa tameamea</name>
    <name type="common">Kamehameha butterfly</name>
    <dbReference type="NCBI Taxonomy" id="334116"/>
    <lineage>
        <taxon>Eukaryota</taxon>
        <taxon>Metazoa</taxon>
        <taxon>Ecdysozoa</taxon>
        <taxon>Arthropoda</taxon>
        <taxon>Hexapoda</taxon>
        <taxon>Insecta</taxon>
        <taxon>Pterygota</taxon>
        <taxon>Neoptera</taxon>
        <taxon>Endopterygota</taxon>
        <taxon>Lepidoptera</taxon>
        <taxon>Glossata</taxon>
        <taxon>Ditrysia</taxon>
        <taxon>Papilionoidea</taxon>
        <taxon>Nymphalidae</taxon>
        <taxon>Nymphalinae</taxon>
        <taxon>Vanessa</taxon>
    </lineage>
</organism>
<evidence type="ECO:0000256" key="3">
    <source>
        <dbReference type="ARBA" id="ARBA00022525"/>
    </source>
</evidence>
<feature type="chain" id="PRO_5047516238" evidence="4">
    <location>
        <begin position="19"/>
        <end position="173"/>
    </location>
</feature>
<dbReference type="SUPFAM" id="SSF47565">
    <property type="entry name" value="Insect pheromone/odorant-binding proteins"/>
    <property type="match status" value="1"/>
</dbReference>
<keyword evidence="5" id="KW-1185">Reference proteome</keyword>
<evidence type="ECO:0000313" key="5">
    <source>
        <dbReference type="Proteomes" id="UP001652626"/>
    </source>
</evidence>
<dbReference type="RefSeq" id="XP_026498571.2">
    <property type="nucleotide sequence ID" value="XM_026642786.2"/>
</dbReference>
<comment type="subcellular location">
    <subcellularLocation>
        <location evidence="1">Secreted</location>
    </subcellularLocation>
</comment>
<dbReference type="GO" id="GO:0005576">
    <property type="term" value="C:extracellular region"/>
    <property type="evidence" value="ECO:0007669"/>
    <property type="project" value="UniProtKB-SubCell"/>
</dbReference>
<comment type="similarity">
    <text evidence="2">Belongs to the PBP/GOBP family.</text>
</comment>
<dbReference type="PANTHER" id="PTHR21066:SF15">
    <property type="entry name" value="GH25962P-RELATED"/>
    <property type="match status" value="1"/>
</dbReference>
<sequence>MFRISSFCLLIVLQVVTSEPPPPHCRVIPRVENPTKCCNFPKIFKEEDFKDCDIELPNENSSRPGPPDCSKQICLLKKYNLMKDDTEVDKDAVTEFLDKFVESYPEFKAGVEKAKEFCIKNDLPEPKLCQPTKIVFCIRNVIFMECPKWEDVDDCKKIKDYVEECKKYFEKTN</sequence>
<protein>
    <submittedName>
        <fullName evidence="6">Uncharacterized protein LOC113402507</fullName>
    </submittedName>
</protein>
<evidence type="ECO:0000256" key="2">
    <source>
        <dbReference type="ARBA" id="ARBA00008098"/>
    </source>
</evidence>
<dbReference type="GO" id="GO:0005549">
    <property type="term" value="F:odorant binding"/>
    <property type="evidence" value="ECO:0007669"/>
    <property type="project" value="InterPro"/>
</dbReference>
<dbReference type="Proteomes" id="UP001652626">
    <property type="component" value="Chromosome 11"/>
</dbReference>
<gene>
    <name evidence="6" type="primary">LOC113402507</name>
</gene>
<dbReference type="AlphaFoldDB" id="A0A8B8IS74"/>
<accession>A0A8B8IS74</accession>
<reference evidence="6" key="1">
    <citation type="submission" date="2025-08" db="UniProtKB">
        <authorList>
            <consortium name="RefSeq"/>
        </authorList>
    </citation>
    <scope>IDENTIFICATION</scope>
    <source>
        <tissue evidence="6">Whole body</tissue>
    </source>
</reference>
<dbReference type="OMA" id="GPPDCSK"/>
<feature type="signal peptide" evidence="4">
    <location>
        <begin position="1"/>
        <end position="18"/>
    </location>
</feature>
<keyword evidence="4" id="KW-0732">Signal</keyword>
<dbReference type="PANTHER" id="PTHR21066">
    <property type="entry name" value="ODORANT-BINDING PROTEIN 59A-RELATED"/>
    <property type="match status" value="1"/>
</dbReference>
<dbReference type="InterPro" id="IPR052295">
    <property type="entry name" value="Odorant-binding_protein"/>
</dbReference>